<dbReference type="InterPro" id="IPR051277">
    <property type="entry name" value="SEZ6_CSMD_C4BPB_Regulators"/>
</dbReference>
<evidence type="ECO:0000259" key="5">
    <source>
        <dbReference type="PROSITE" id="PS50923"/>
    </source>
</evidence>
<evidence type="ECO:0000313" key="6">
    <source>
        <dbReference type="EMBL" id="KAK1341703.1"/>
    </source>
</evidence>
<dbReference type="SUPFAM" id="SSF57535">
    <property type="entry name" value="Complement control module/SCR domain"/>
    <property type="match status" value="1"/>
</dbReference>
<dbReference type="AlphaFoldDB" id="A0AA40I294"/>
<reference evidence="6" key="1">
    <citation type="submission" date="2023-06" db="EMBL/GenBank/DDBJ databases">
        <title>Reference genome for the Northern bat (Eptesicus nilssonii), a most northern bat species.</title>
        <authorList>
            <person name="Laine V.N."/>
            <person name="Pulliainen A.T."/>
            <person name="Lilley T.M."/>
        </authorList>
    </citation>
    <scope>NUCLEOTIDE SEQUENCE</scope>
    <source>
        <strain evidence="6">BLF_Eptnil</strain>
        <tissue evidence="6">Kidney</tissue>
    </source>
</reference>
<dbReference type="PROSITE" id="PS50923">
    <property type="entry name" value="SUSHI"/>
    <property type="match status" value="1"/>
</dbReference>
<dbReference type="Pfam" id="PF00084">
    <property type="entry name" value="Sushi"/>
    <property type="match status" value="1"/>
</dbReference>
<keyword evidence="4" id="KW-0768">Sushi</keyword>
<dbReference type="Proteomes" id="UP001177744">
    <property type="component" value="Unassembled WGS sequence"/>
</dbReference>
<dbReference type="PANTHER" id="PTHR45656:SF4">
    <property type="entry name" value="PROTEIN CBR-CLEC-78"/>
    <property type="match status" value="1"/>
</dbReference>
<dbReference type="PANTHER" id="PTHR45656">
    <property type="entry name" value="PROTEIN CBR-CLEC-78"/>
    <property type="match status" value="1"/>
</dbReference>
<evidence type="ECO:0000256" key="4">
    <source>
        <dbReference type="PROSITE-ProRule" id="PRU00302"/>
    </source>
</evidence>
<dbReference type="InterPro" id="IPR000436">
    <property type="entry name" value="Sushi_SCR_CCP_dom"/>
</dbReference>
<dbReference type="EMBL" id="JAULJE010000006">
    <property type="protein sequence ID" value="KAK1341703.1"/>
    <property type="molecule type" value="Genomic_DNA"/>
</dbReference>
<feature type="domain" description="Sushi" evidence="5">
    <location>
        <begin position="11"/>
        <end position="68"/>
    </location>
</feature>
<keyword evidence="1" id="KW-0732">Signal</keyword>
<evidence type="ECO:0000256" key="1">
    <source>
        <dbReference type="ARBA" id="ARBA00022729"/>
    </source>
</evidence>
<accession>A0AA40I294</accession>
<evidence type="ECO:0000256" key="3">
    <source>
        <dbReference type="ARBA" id="ARBA00023157"/>
    </source>
</evidence>
<evidence type="ECO:0000256" key="2">
    <source>
        <dbReference type="ARBA" id="ARBA00022737"/>
    </source>
</evidence>
<name>A0AA40I294_CNENI</name>
<keyword evidence="7" id="KW-1185">Reference proteome</keyword>
<keyword evidence="3 4" id="KW-1015">Disulfide bond</keyword>
<evidence type="ECO:0000313" key="7">
    <source>
        <dbReference type="Proteomes" id="UP001177744"/>
    </source>
</evidence>
<keyword evidence="2" id="KW-0677">Repeat</keyword>
<comment type="caution">
    <text evidence="6">The sequence shown here is derived from an EMBL/GenBank/DDBJ whole genome shotgun (WGS) entry which is preliminary data.</text>
</comment>
<dbReference type="InterPro" id="IPR035976">
    <property type="entry name" value="Sushi/SCR/CCP_sf"/>
</dbReference>
<dbReference type="Gene3D" id="2.10.70.10">
    <property type="entry name" value="Complement Module, domain 1"/>
    <property type="match status" value="1"/>
</dbReference>
<comment type="caution">
    <text evidence="4">Lacks conserved residue(s) required for the propagation of feature annotation.</text>
</comment>
<organism evidence="6 7">
    <name type="scientific">Cnephaeus nilssonii</name>
    <name type="common">Northern bat</name>
    <name type="synonym">Eptesicus nilssonii</name>
    <dbReference type="NCBI Taxonomy" id="3371016"/>
    <lineage>
        <taxon>Eukaryota</taxon>
        <taxon>Metazoa</taxon>
        <taxon>Chordata</taxon>
        <taxon>Craniata</taxon>
        <taxon>Vertebrata</taxon>
        <taxon>Euteleostomi</taxon>
        <taxon>Mammalia</taxon>
        <taxon>Eutheria</taxon>
        <taxon>Laurasiatheria</taxon>
        <taxon>Chiroptera</taxon>
        <taxon>Yangochiroptera</taxon>
        <taxon>Vespertilionidae</taxon>
        <taxon>Cnephaeus</taxon>
    </lineage>
</organism>
<proteinExistence type="predicted"/>
<feature type="disulfide bond" evidence="4">
    <location>
        <begin position="39"/>
        <end position="66"/>
    </location>
</feature>
<sequence length="183" mass="19584">MGVGFLASAAGHCGSPDPIVNGHISGDGFSYRDTVVYQCHPGFRLVGTSVRICLQDHKWSGQTPVCVGEFAGRAGRRCVTPFRCKSGSRCVQSPARTAWRNGLKQTVQLSPLGFPMLSPLCFLPRLLGPLSTGANVGTALSLPLGLSCRVPHTGPPPICGVVLCVYHRFVKNTESSPFFNSRR</sequence>
<protein>
    <recommendedName>
        <fullName evidence="5">Sushi domain-containing protein</fullName>
    </recommendedName>
</protein>
<gene>
    <name evidence="6" type="ORF">QTO34_016451</name>
</gene>
<dbReference type="FunFam" id="2.10.70.10:FF:000062">
    <property type="entry name" value="CUB and Sushi multiple domains 3"/>
    <property type="match status" value="1"/>
</dbReference>
<dbReference type="CDD" id="cd00033">
    <property type="entry name" value="CCP"/>
    <property type="match status" value="1"/>
</dbReference>
<dbReference type="SMART" id="SM00032">
    <property type="entry name" value="CCP"/>
    <property type="match status" value="1"/>
</dbReference>